<dbReference type="EMBL" id="CM000883">
    <property type="protein sequence ID" value="PNT63838.1"/>
    <property type="molecule type" value="Genomic_DNA"/>
</dbReference>
<evidence type="ECO:0000313" key="3">
    <source>
        <dbReference type="Proteomes" id="UP000008810"/>
    </source>
</evidence>
<evidence type="ECO:0000313" key="2">
    <source>
        <dbReference type="EnsemblPlants" id="PNT63838"/>
    </source>
</evidence>
<proteinExistence type="predicted"/>
<dbReference type="Gramene" id="PNT63838">
    <property type="protein sequence ID" value="PNT63838"/>
    <property type="gene ID" value="BRADI_4g21641v3"/>
</dbReference>
<organism evidence="1">
    <name type="scientific">Brachypodium distachyon</name>
    <name type="common">Purple false brome</name>
    <name type="synonym">Trachynia distachya</name>
    <dbReference type="NCBI Taxonomy" id="15368"/>
    <lineage>
        <taxon>Eukaryota</taxon>
        <taxon>Viridiplantae</taxon>
        <taxon>Streptophyta</taxon>
        <taxon>Embryophyta</taxon>
        <taxon>Tracheophyta</taxon>
        <taxon>Spermatophyta</taxon>
        <taxon>Magnoliopsida</taxon>
        <taxon>Liliopsida</taxon>
        <taxon>Poales</taxon>
        <taxon>Poaceae</taxon>
        <taxon>BOP clade</taxon>
        <taxon>Pooideae</taxon>
        <taxon>Stipodae</taxon>
        <taxon>Brachypodieae</taxon>
        <taxon>Brachypodium</taxon>
    </lineage>
</organism>
<protein>
    <submittedName>
        <fullName evidence="1 2">Uncharacterized protein</fullName>
    </submittedName>
</protein>
<reference evidence="1 2" key="1">
    <citation type="journal article" date="2010" name="Nature">
        <title>Genome sequencing and analysis of the model grass Brachypodium distachyon.</title>
        <authorList>
            <consortium name="International Brachypodium Initiative"/>
        </authorList>
    </citation>
    <scope>NUCLEOTIDE SEQUENCE [LARGE SCALE GENOMIC DNA]</scope>
    <source>
        <strain evidence="1 2">Bd21</strain>
    </source>
</reference>
<dbReference type="Proteomes" id="UP000008810">
    <property type="component" value="Chromosome 4"/>
</dbReference>
<dbReference type="InParanoid" id="A0A2K2CP76"/>
<name>A0A2K2CP76_BRADI</name>
<evidence type="ECO:0000313" key="1">
    <source>
        <dbReference type="EMBL" id="PNT63838.1"/>
    </source>
</evidence>
<gene>
    <name evidence="1" type="ORF">BRADI_4g21641v3</name>
</gene>
<dbReference type="EnsemblPlants" id="PNT63838">
    <property type="protein sequence ID" value="PNT63838"/>
    <property type="gene ID" value="BRADI_4g21641v3"/>
</dbReference>
<reference evidence="2" key="3">
    <citation type="submission" date="2018-08" db="UniProtKB">
        <authorList>
            <consortium name="EnsemblPlants"/>
        </authorList>
    </citation>
    <scope>IDENTIFICATION</scope>
    <source>
        <strain evidence="2">cv. Bd21</strain>
    </source>
</reference>
<reference evidence="1" key="2">
    <citation type="submission" date="2017-06" db="EMBL/GenBank/DDBJ databases">
        <title>WGS assembly of Brachypodium distachyon.</title>
        <authorList>
            <consortium name="The International Brachypodium Initiative"/>
            <person name="Lucas S."/>
            <person name="Harmon-Smith M."/>
            <person name="Lail K."/>
            <person name="Tice H."/>
            <person name="Grimwood J."/>
            <person name="Bruce D."/>
            <person name="Barry K."/>
            <person name="Shu S."/>
            <person name="Lindquist E."/>
            <person name="Wang M."/>
            <person name="Pitluck S."/>
            <person name="Vogel J.P."/>
            <person name="Garvin D.F."/>
            <person name="Mockler T.C."/>
            <person name="Schmutz J."/>
            <person name="Rokhsar D."/>
            <person name="Bevan M.W."/>
        </authorList>
    </citation>
    <scope>NUCLEOTIDE SEQUENCE</scope>
    <source>
        <strain evidence="1">Bd21</strain>
    </source>
</reference>
<accession>A0A2K2CP76</accession>
<keyword evidence="3" id="KW-1185">Reference proteome</keyword>
<sequence length="142" mass="15190">MAPGARGQAAAGARGLAAAGARVLAAGRGVARVGRRSRACRLLRSLRLRLREDQNRRHPHSGGARGASHVLGPLPVSQEVQAYASMMQGHVHHHHLSFAGEQEGVQQRANGFDSSSSMWARAVRKTVNSLNCVIMGFLLHCD</sequence>
<dbReference type="AlphaFoldDB" id="A0A2K2CP76"/>